<reference evidence="1" key="1">
    <citation type="journal article" date="2014" name="Front. Microbiol.">
        <title>High frequency of phylogenetically diverse reductive dehalogenase-homologous genes in deep subseafloor sedimentary metagenomes.</title>
        <authorList>
            <person name="Kawai M."/>
            <person name="Futagami T."/>
            <person name="Toyoda A."/>
            <person name="Takaki Y."/>
            <person name="Nishi S."/>
            <person name="Hori S."/>
            <person name="Arai W."/>
            <person name="Tsubouchi T."/>
            <person name="Morono Y."/>
            <person name="Uchiyama I."/>
            <person name="Ito T."/>
            <person name="Fujiyama A."/>
            <person name="Inagaki F."/>
            <person name="Takami H."/>
        </authorList>
    </citation>
    <scope>NUCLEOTIDE SEQUENCE</scope>
    <source>
        <strain evidence="1">Expedition CK06-06</strain>
    </source>
</reference>
<protein>
    <submittedName>
        <fullName evidence="1">Uncharacterized protein</fullName>
    </submittedName>
</protein>
<proteinExistence type="predicted"/>
<accession>X0UW65</accession>
<sequence length="71" mass="8409">MTKYINDKVLNNTMKKEDKFCIMSVRHNKHSNQKLVTIPKGMDVKKGEQVLITKIKEKDILQLRQNILRNK</sequence>
<dbReference type="EMBL" id="BARS01025949">
    <property type="protein sequence ID" value="GAG10084.1"/>
    <property type="molecule type" value="Genomic_DNA"/>
</dbReference>
<dbReference type="AlphaFoldDB" id="X0UW65"/>
<evidence type="ECO:0000313" key="1">
    <source>
        <dbReference type="EMBL" id="GAG10084.1"/>
    </source>
</evidence>
<gene>
    <name evidence="1" type="ORF">S01H1_40948</name>
</gene>
<organism evidence="1">
    <name type="scientific">marine sediment metagenome</name>
    <dbReference type="NCBI Taxonomy" id="412755"/>
    <lineage>
        <taxon>unclassified sequences</taxon>
        <taxon>metagenomes</taxon>
        <taxon>ecological metagenomes</taxon>
    </lineage>
</organism>
<comment type="caution">
    <text evidence="1">The sequence shown here is derived from an EMBL/GenBank/DDBJ whole genome shotgun (WGS) entry which is preliminary data.</text>
</comment>
<name>X0UW65_9ZZZZ</name>